<dbReference type="EMBL" id="CXST01000001">
    <property type="protein sequence ID" value="CTQ42898.1"/>
    <property type="molecule type" value="Genomic_DNA"/>
</dbReference>
<dbReference type="AlphaFoldDB" id="A0A0M6Y0S5"/>
<keyword evidence="2" id="KW-1185">Reference proteome</keyword>
<keyword evidence="1" id="KW-0223">Dioxygenase</keyword>
<keyword evidence="1" id="KW-0560">Oxidoreductase</keyword>
<sequence>MTPLSYLKAPFWVLGLAGTDKSPRKNPLLGSERLNTWGLHKKRVQLAADLAAHRRAKLAHLVDRDQQAFFDENGYFLVKNFLPEETFRQLKEEVFNQPFESREMRQGQAVTRMTLLPPEVLRKNAALAQAVRDPRAINMIRYAASQGGQPLNFIQTVLVEPLKVKKKDPQSDAHADTFHATSKAWLFLQDVGEDDGPFFFVPGSHKLTKERLEWEYECSLSAAKDLRSHHASGSFRIKADELASLGLPQPKKMAVPENTLIVADTFAFHGRTPSDKPTVRSEIHWHMRRNPFLPWTGGDLKSMPGLKDRGMPVLMDLADVAEKTLKQRNVWRKVGEVMVRSQPHV</sequence>
<proteinExistence type="predicted"/>
<organism evidence="1 2">
    <name type="scientific">Roseibium aggregatum</name>
    <dbReference type="NCBI Taxonomy" id="187304"/>
    <lineage>
        <taxon>Bacteria</taxon>
        <taxon>Pseudomonadati</taxon>
        <taxon>Pseudomonadota</taxon>
        <taxon>Alphaproteobacteria</taxon>
        <taxon>Hyphomicrobiales</taxon>
        <taxon>Stappiaceae</taxon>
        <taxon>Roseibium</taxon>
    </lineage>
</organism>
<protein>
    <submittedName>
        <fullName evidence="1">Phytanoyl-CoA dioxygenase (PhyH)</fullName>
    </submittedName>
</protein>
<dbReference type="GO" id="GO:0016706">
    <property type="term" value="F:2-oxoglutarate-dependent dioxygenase activity"/>
    <property type="evidence" value="ECO:0007669"/>
    <property type="project" value="UniProtKB-ARBA"/>
</dbReference>
<dbReference type="KEGG" id="lagg:B0E33_23535"/>
<dbReference type="Pfam" id="PF05721">
    <property type="entry name" value="PhyH"/>
    <property type="match status" value="1"/>
</dbReference>
<evidence type="ECO:0000313" key="2">
    <source>
        <dbReference type="Proteomes" id="UP000048926"/>
    </source>
</evidence>
<dbReference type="InterPro" id="IPR008775">
    <property type="entry name" value="Phytyl_CoA_dOase-like"/>
</dbReference>
<reference evidence="2" key="1">
    <citation type="submission" date="2015-07" db="EMBL/GenBank/DDBJ databases">
        <authorList>
            <person name="Rodrigo-Torres Lidia"/>
            <person name="Arahal R.David."/>
        </authorList>
    </citation>
    <scope>NUCLEOTIDE SEQUENCE [LARGE SCALE GENOMIC DNA]</scope>
    <source>
        <strain evidence="2">CECT 4801</strain>
    </source>
</reference>
<dbReference type="Proteomes" id="UP000048926">
    <property type="component" value="Unassembled WGS sequence"/>
</dbReference>
<gene>
    <name evidence="1" type="ORF">LAL4801_01335</name>
</gene>
<accession>A0A0M6Y0S5</accession>
<evidence type="ECO:0000313" key="1">
    <source>
        <dbReference type="EMBL" id="CTQ42898.1"/>
    </source>
</evidence>
<dbReference type="RefSeq" id="WP_055654961.1">
    <property type="nucleotide sequence ID" value="NZ_CP045622.1"/>
</dbReference>
<dbReference type="SUPFAM" id="SSF51197">
    <property type="entry name" value="Clavaminate synthase-like"/>
    <property type="match status" value="1"/>
</dbReference>
<dbReference type="Gene3D" id="2.60.120.620">
    <property type="entry name" value="q2cbj1_9rhob like domain"/>
    <property type="match status" value="1"/>
</dbReference>
<dbReference type="OrthoDB" id="547161at2"/>
<name>A0A0M6Y0S5_9HYPH</name>
<dbReference type="STRING" id="187304.B0E33_23535"/>